<organism evidence="1 2">
    <name type="scientific">Chaenocephalus aceratus</name>
    <name type="common">Blackfin icefish</name>
    <name type="synonym">Chaenichthys aceratus</name>
    <dbReference type="NCBI Taxonomy" id="36190"/>
    <lineage>
        <taxon>Eukaryota</taxon>
        <taxon>Metazoa</taxon>
        <taxon>Chordata</taxon>
        <taxon>Craniata</taxon>
        <taxon>Vertebrata</taxon>
        <taxon>Euteleostomi</taxon>
        <taxon>Actinopterygii</taxon>
        <taxon>Neopterygii</taxon>
        <taxon>Teleostei</taxon>
        <taxon>Neoteleostei</taxon>
        <taxon>Acanthomorphata</taxon>
        <taxon>Eupercaria</taxon>
        <taxon>Perciformes</taxon>
        <taxon>Notothenioidei</taxon>
        <taxon>Channichthyidae</taxon>
        <taxon>Chaenocephalus</taxon>
    </lineage>
</organism>
<sequence>VPDTSITPEAGHLRLATLRLGQRKNKRAALQIANPSFDVPVSPSSPDAGPSSKARGHKGDSFSHLQ</sequence>
<proteinExistence type="predicted"/>
<evidence type="ECO:0000313" key="2">
    <source>
        <dbReference type="Proteomes" id="UP001057452"/>
    </source>
</evidence>
<gene>
    <name evidence="1" type="ORF">KUCAC02_011520</name>
</gene>
<accession>A0ACB9WW63</accession>
<name>A0ACB9WW63_CHAAC</name>
<keyword evidence="2" id="KW-1185">Reference proteome</keyword>
<comment type="caution">
    <text evidence="1">The sequence shown here is derived from an EMBL/GenBank/DDBJ whole genome shotgun (WGS) entry which is preliminary data.</text>
</comment>
<evidence type="ECO:0000313" key="1">
    <source>
        <dbReference type="EMBL" id="KAI4818160.1"/>
    </source>
</evidence>
<reference evidence="1" key="1">
    <citation type="submission" date="2022-05" db="EMBL/GenBank/DDBJ databases">
        <title>Chromosome-level genome of Chaenocephalus aceratus.</title>
        <authorList>
            <person name="Park H."/>
        </authorList>
    </citation>
    <scope>NUCLEOTIDE SEQUENCE</scope>
    <source>
        <strain evidence="1">KU_202001</strain>
    </source>
</reference>
<dbReference type="Proteomes" id="UP001057452">
    <property type="component" value="Chromosome 11"/>
</dbReference>
<protein>
    <submittedName>
        <fullName evidence="1">Uncharacterized protein</fullName>
    </submittedName>
</protein>
<feature type="non-terminal residue" evidence="1">
    <location>
        <position position="1"/>
    </location>
</feature>
<dbReference type="EMBL" id="CM043795">
    <property type="protein sequence ID" value="KAI4818160.1"/>
    <property type="molecule type" value="Genomic_DNA"/>
</dbReference>